<feature type="transmembrane region" description="Helical" evidence="1">
    <location>
        <begin position="722"/>
        <end position="751"/>
    </location>
</feature>
<dbReference type="InterPro" id="IPR024618">
    <property type="entry name" value="DUF3857"/>
</dbReference>
<feature type="transmembrane region" description="Helical" evidence="1">
    <location>
        <begin position="844"/>
        <end position="860"/>
    </location>
</feature>
<dbReference type="Pfam" id="PF12969">
    <property type="entry name" value="DUF3857"/>
    <property type="match status" value="1"/>
</dbReference>
<dbReference type="AlphaFoldDB" id="A0A5R8KBR6"/>
<reference evidence="3 4" key="1">
    <citation type="submission" date="2019-05" db="EMBL/GenBank/DDBJ databases">
        <title>Verrucobacter flavum gen. nov., sp. nov. a new member of the family Verrucomicrobiaceae.</title>
        <authorList>
            <person name="Szuroczki S."/>
            <person name="Abbaszade G."/>
            <person name="Szabo A."/>
            <person name="Felfoldi T."/>
            <person name="Schumann P."/>
            <person name="Boka K."/>
            <person name="Keki Z."/>
            <person name="Toumi M."/>
            <person name="Toth E."/>
        </authorList>
    </citation>
    <scope>NUCLEOTIDE SEQUENCE [LARGE SCALE GENOMIC DNA]</scope>
    <source>
        <strain evidence="3 4">MG-N-17</strain>
    </source>
</reference>
<dbReference type="SUPFAM" id="SSF54001">
    <property type="entry name" value="Cysteine proteinases"/>
    <property type="match status" value="1"/>
</dbReference>
<feature type="transmembrane region" description="Helical" evidence="1">
    <location>
        <begin position="801"/>
        <end position="824"/>
    </location>
</feature>
<keyword evidence="1" id="KW-0472">Membrane</keyword>
<gene>
    <name evidence="3" type="ORF">FEM03_15620</name>
</gene>
<dbReference type="InterPro" id="IPR038765">
    <property type="entry name" value="Papain-like_cys_pep_sf"/>
</dbReference>
<dbReference type="OrthoDB" id="8595007at2"/>
<proteinExistence type="predicted"/>
<name>A0A5R8KBR6_9BACT</name>
<evidence type="ECO:0000313" key="4">
    <source>
        <dbReference type="Proteomes" id="UP000306196"/>
    </source>
</evidence>
<dbReference type="RefSeq" id="WP_138087214.1">
    <property type="nucleotide sequence ID" value="NZ_VAUV01000011.1"/>
</dbReference>
<evidence type="ECO:0000313" key="3">
    <source>
        <dbReference type="EMBL" id="TLD69754.1"/>
    </source>
</evidence>
<evidence type="ECO:0000259" key="2">
    <source>
        <dbReference type="Pfam" id="PF12969"/>
    </source>
</evidence>
<keyword evidence="1" id="KW-1133">Transmembrane helix</keyword>
<feature type="transmembrane region" description="Helical" evidence="1">
    <location>
        <begin position="680"/>
        <end position="701"/>
    </location>
</feature>
<dbReference type="InterPro" id="IPR019690">
    <property type="entry name" value="DUF2569"/>
</dbReference>
<sequence length="870" mass="98233">MSSFNATTTHPFRLHSFSTPLLSLLLTTFFLVYPAQANEPVSFEIAAAPSWVLPITPPTGNQNSPDTIEGGIDFLLLDNQENFATKSVYYHQARQILTDQGVQDGSDISVSFDPTYQKLTFHYIRVSRAGTPAPTDHLDRKHFQILRRETEMEYFLLDGRYTAQCVLEDVRVGDIIEYAYTIDGANPVMAGKNSAIYYTTWRVPVGHIVVRFLYPQNHPIHFQATNKNITPKITSTNGLTEWFWEEHNVAPRQQDPSTPADYDPYSRIEASDFLSWNEVVEWALPFYTPIKTLSPNLNAEVQKLRDIIDADRRILAAMAFVQDEIRYLSVSSSIHSHQPSAPEEVLRRRFGDCKDKTLLCATLLEHCGISVSPVLVSSSNRSTVIDMLPSPYAFDHVILQVETPRNTYWLDVTGSNQRGPLDQVYISNFGQGLVITPGKSLLTAFKAPATSIPKTTIQENYIIREPGQNSLLDVTTIYHGAAADSTRSNFKNESRATLQKNYLKYYFPKFPEITARQPLKITELPDQNACKVEEQYTLTNIWKLNEKENTYTLSISSSELLSQLGDPIALPREDPVAWHHPAKLSHEINLQFFQPWEIEGESTHATSDAFQFDHSTKVKASTITLNYQYQTLADRVLANKIPAHNQAVEKATGALGYTFTYRTPEQQTLTLANQPNNPNWLILLCSALIFVASIIGCIVIYKCTAKVPPLLPSIENAAYEGLSGWLVIVGLQTIARPISLIAYMVPLFAIFDQTRWNALTHPSSTQYHPMWMPVLLFEWTFNLLALVFSTMLIIMYFKKRAFFRTGTIIILAASVLGLSIDYLISEDLLSVVSPETPDDVMSDIMRTIVASSIWIPYMLISKRAKATFRH</sequence>
<protein>
    <submittedName>
        <fullName evidence="3">DUF3857 domain-containing protein</fullName>
    </submittedName>
</protein>
<feature type="transmembrane region" description="Helical" evidence="1">
    <location>
        <begin position="771"/>
        <end position="794"/>
    </location>
</feature>
<accession>A0A5R8KBR6</accession>
<keyword evidence="4" id="KW-1185">Reference proteome</keyword>
<organism evidence="3 4">
    <name type="scientific">Phragmitibacter flavus</name>
    <dbReference type="NCBI Taxonomy" id="2576071"/>
    <lineage>
        <taxon>Bacteria</taxon>
        <taxon>Pseudomonadati</taxon>
        <taxon>Verrucomicrobiota</taxon>
        <taxon>Verrucomicrobiia</taxon>
        <taxon>Verrucomicrobiales</taxon>
        <taxon>Verrucomicrobiaceae</taxon>
        <taxon>Phragmitibacter</taxon>
    </lineage>
</organism>
<keyword evidence="1" id="KW-0812">Transmembrane</keyword>
<dbReference type="Gene3D" id="2.60.40.3140">
    <property type="match status" value="1"/>
</dbReference>
<evidence type="ECO:0000256" key="1">
    <source>
        <dbReference type="SAM" id="Phobius"/>
    </source>
</evidence>
<dbReference type="Proteomes" id="UP000306196">
    <property type="component" value="Unassembled WGS sequence"/>
</dbReference>
<dbReference type="EMBL" id="VAUV01000011">
    <property type="protein sequence ID" value="TLD69754.1"/>
    <property type="molecule type" value="Genomic_DNA"/>
</dbReference>
<comment type="caution">
    <text evidence="3">The sequence shown here is derived from an EMBL/GenBank/DDBJ whole genome shotgun (WGS) entry which is preliminary data.</text>
</comment>
<dbReference type="Gene3D" id="3.10.620.30">
    <property type="match status" value="1"/>
</dbReference>
<dbReference type="Pfam" id="PF10754">
    <property type="entry name" value="DUF2569"/>
    <property type="match status" value="1"/>
</dbReference>
<feature type="domain" description="DUF3857" evidence="2">
    <location>
        <begin position="86"/>
        <end position="252"/>
    </location>
</feature>